<name>A0AAE9JU45_CAEBR</name>
<protein>
    <recommendedName>
        <fullName evidence="3">DNA damage-binding protein 1</fullName>
    </recommendedName>
</protein>
<proteinExistence type="predicted"/>
<dbReference type="PANTHER" id="PTHR10644">
    <property type="entry name" value="DNA REPAIR/RNA PROCESSING CPSF FAMILY"/>
    <property type="match status" value="1"/>
</dbReference>
<sequence length="1020" mass="114172">MDPQPKTMISLVTKETAVTTCASGCFFEENKYVMAIATGSAIKFYTFGGQDLIPLLTASARERIKAIRFLDNGRPGPQSLVAMTVFGDVYVFSYDDGEVITDTLYTNPEPRPLLETYFLESNNMQIVLGCSTGQLRLWTYGADENNAYMEHSTDNDISITTQHGFACLSHQESLKSSHMATLMEHGTLAIPHPIFSMCLFTSHGMVFHTLDTRHFSHHAAQENPFTMGAVTKDTQHFTRVFGSSEDGDLSFLDLHKNNVGHSTTYISRGTQPSAISYIVFKRETENEERVGGEEIEEPKEYIFIGSDVNDSQLFLIERDMIYTVVATLENLGPIRDIVERRTRTVQEIVTSSGEGKEGTLRFISPQLKMDTKRFVATSSASRCFAIKTPNSTSHSILICSTTSGTRIFRVSESAEIDEIQQHAFDVNKTLTASNICNAQYTCQDLLGSVGHPFRESLIDPNTGTIVISQHYTIHTMRIVIVNGRASIVDVCRKDVNDEITCIAFIDQSNSPGSEHICSKYFVIGIGGTAPSVFRLTLDLTELHLIVLLEYQPFSILVKGRFLLVSDEIGRVTDFNDFDYKELYQTPPKKEPSGVSPMRLCKIDSVYGFTIACSERSIVIGSDFGQIRPRSLPFSINYATTFNITPFDDRLVVCTNEGICISKVFRRHDKCALEETILKIGYCSRSDALVAVCQRPAHQLESIPRTLLNHRIRRDVIGMRYAEYNPQPITTLTLIDARTRVPIDAQQILSSEKYLGMVTGVIGQMDTIAIVTLENVPEAPFKVRLWIGHAARLGGGGPHMSAFIGTPIGEITNEIPKCSMRMLHNQILIHLDEEVLTVMLDENGIQFGNSVPHETPQPEMIPTMFVTCQDTTLHLSHFNFSGPFQRHLRQGLPQEPFFLSSKPTCFTEARVAAIMPLLSAEPILFGTETGSIGWILKFSPIWSSILSEYERCIDTYIPRVHVEGAEYVSQAVFDMFESAHGNMRMRVMTELNTDGWQENTGKTLQQIVDSIRRMFVVLELE</sequence>
<gene>
    <name evidence="1" type="ORF">L5515_019434</name>
</gene>
<dbReference type="InterPro" id="IPR050358">
    <property type="entry name" value="RSE1/DDB1/CFT1"/>
</dbReference>
<dbReference type="AlphaFoldDB" id="A0AAE9JU45"/>
<dbReference type="SUPFAM" id="SSF50978">
    <property type="entry name" value="WD40 repeat-like"/>
    <property type="match status" value="1"/>
</dbReference>
<accession>A0AAE9JU45</accession>
<keyword evidence="2" id="KW-1185">Reference proteome</keyword>
<dbReference type="Gene3D" id="2.130.10.10">
    <property type="entry name" value="YVTN repeat-like/Quinoprotein amine dehydrogenase"/>
    <property type="match status" value="2"/>
</dbReference>
<evidence type="ECO:0000313" key="2">
    <source>
        <dbReference type="Proteomes" id="UP000829354"/>
    </source>
</evidence>
<evidence type="ECO:0008006" key="3">
    <source>
        <dbReference type="Google" id="ProtNLM"/>
    </source>
</evidence>
<dbReference type="InterPro" id="IPR015943">
    <property type="entry name" value="WD40/YVTN_repeat-like_dom_sf"/>
</dbReference>
<dbReference type="Proteomes" id="UP000829354">
    <property type="component" value="Chromosome X"/>
</dbReference>
<organism evidence="1 2">
    <name type="scientific">Caenorhabditis briggsae</name>
    <dbReference type="NCBI Taxonomy" id="6238"/>
    <lineage>
        <taxon>Eukaryota</taxon>
        <taxon>Metazoa</taxon>
        <taxon>Ecdysozoa</taxon>
        <taxon>Nematoda</taxon>
        <taxon>Chromadorea</taxon>
        <taxon>Rhabditida</taxon>
        <taxon>Rhabditina</taxon>
        <taxon>Rhabditomorpha</taxon>
        <taxon>Rhabditoidea</taxon>
        <taxon>Rhabditidae</taxon>
        <taxon>Peloderinae</taxon>
        <taxon>Caenorhabditis</taxon>
    </lineage>
</organism>
<evidence type="ECO:0000313" key="1">
    <source>
        <dbReference type="EMBL" id="UMM44250.1"/>
    </source>
</evidence>
<dbReference type="InterPro" id="IPR036322">
    <property type="entry name" value="WD40_repeat_dom_sf"/>
</dbReference>
<dbReference type="EMBL" id="CP092625">
    <property type="protein sequence ID" value="UMM44250.1"/>
    <property type="molecule type" value="Genomic_DNA"/>
</dbReference>
<reference evidence="1 2" key="1">
    <citation type="submission" date="2022-04" db="EMBL/GenBank/DDBJ databases">
        <title>Chromosome-level reference genomes for two strains of Caenorhabditis briggsae: an improved platform for comparative genomics.</title>
        <authorList>
            <person name="Stevens L."/>
            <person name="Andersen E."/>
        </authorList>
    </citation>
    <scope>NUCLEOTIDE SEQUENCE [LARGE SCALE GENOMIC DNA]</scope>
    <source>
        <strain evidence="1">VX34</strain>
        <tissue evidence="1">Whole-organism</tissue>
    </source>
</reference>